<reference evidence="2 3" key="1">
    <citation type="submission" date="2018-05" db="EMBL/GenBank/DDBJ databases">
        <title>Lujinxingia marina gen. nov. sp. nov., a new facultative anaerobic member of the class Deltaproteobacteria, and proposal of Lujinxingaceae fam. nov.</title>
        <authorList>
            <person name="Li C.-M."/>
        </authorList>
    </citation>
    <scope>NUCLEOTIDE SEQUENCE [LARGE SCALE GENOMIC DNA]</scope>
    <source>
        <strain evidence="2 3">B210</strain>
    </source>
</reference>
<protein>
    <recommendedName>
        <fullName evidence="1">PPM-type phosphatase domain-containing protein</fullName>
    </recommendedName>
</protein>
<dbReference type="OrthoDB" id="9801841at2"/>
<keyword evidence="3" id="KW-1185">Reference proteome</keyword>
<dbReference type="EMBL" id="QHKO01000002">
    <property type="protein sequence ID" value="RAL23910.1"/>
    <property type="molecule type" value="Genomic_DNA"/>
</dbReference>
<evidence type="ECO:0000313" key="3">
    <source>
        <dbReference type="Proteomes" id="UP000249169"/>
    </source>
</evidence>
<proteinExistence type="predicted"/>
<comment type="caution">
    <text evidence="2">The sequence shown here is derived from an EMBL/GenBank/DDBJ whole genome shotgun (WGS) entry which is preliminary data.</text>
</comment>
<evidence type="ECO:0000259" key="1">
    <source>
        <dbReference type="PROSITE" id="PS51746"/>
    </source>
</evidence>
<feature type="domain" description="PPM-type phosphatase" evidence="1">
    <location>
        <begin position="233"/>
        <end position="505"/>
    </location>
</feature>
<dbReference type="RefSeq" id="WP_111729164.1">
    <property type="nucleotide sequence ID" value="NZ_QHKO01000002.1"/>
</dbReference>
<dbReference type="PROSITE" id="PS51746">
    <property type="entry name" value="PPM_2"/>
    <property type="match status" value="1"/>
</dbReference>
<dbReference type="SMART" id="SM00331">
    <property type="entry name" value="PP2C_SIG"/>
    <property type="match status" value="1"/>
</dbReference>
<evidence type="ECO:0000313" key="2">
    <source>
        <dbReference type="EMBL" id="RAL23910.1"/>
    </source>
</evidence>
<sequence length="506" mass="55626">MCSHPDPLLAKLPSEPDAPTAELRLNAEEHPYLLWSGPSDWHANVCEAFAPAAHPLPSSSPYSLRLLLPNPRLRPFDTWAWRNLPVAKAVDALLNLASTIGRLHQRGWTLQSLHTCELLLDPEHGNIHLAAAPRLIPMPRHPGNEAVWRDIRIFAELAYENFLGHEYPGGHHLVTLLQDRNALREVGLTHPALPQLLAGCVTPYGDLAYHHADELLEGLQHLRAELTTALHLEVASRSTQGNYLFRQNNQDSCGHLLIDTVCDARTQRLGFFCVADGIGGIQDGAAASTEAVRASCAAFLRAWEHYPAHTLLNAPNSVARAIARITSQRLALYGEFSPNHNRGGTTFTGLLIAGQRAGLCHVGDSRAWLLRENTLFQLSEDHTLANIFKKLDHTPSPTERDASNRTIARFLSTGTELDAGRIDAFHPDLPDLLNQPDLHTSGLLIRSGDLLILTTDGAHGELSYELLQSLACTHRDAPQELCDAIVNNALNRVGKDNITALAIRVR</sequence>
<dbReference type="Proteomes" id="UP000249169">
    <property type="component" value="Unassembled WGS sequence"/>
</dbReference>
<dbReference type="Pfam" id="PF13672">
    <property type="entry name" value="PP2C_2"/>
    <property type="match status" value="1"/>
</dbReference>
<dbReference type="SUPFAM" id="SSF81606">
    <property type="entry name" value="PP2C-like"/>
    <property type="match status" value="1"/>
</dbReference>
<gene>
    <name evidence="2" type="ORF">DL240_07115</name>
</gene>
<dbReference type="InterPro" id="IPR036457">
    <property type="entry name" value="PPM-type-like_dom_sf"/>
</dbReference>
<dbReference type="AlphaFoldDB" id="A0A328C8U0"/>
<dbReference type="CDD" id="cd00143">
    <property type="entry name" value="PP2Cc"/>
    <property type="match status" value="1"/>
</dbReference>
<dbReference type="SMART" id="SM00332">
    <property type="entry name" value="PP2Cc"/>
    <property type="match status" value="1"/>
</dbReference>
<dbReference type="InterPro" id="IPR001932">
    <property type="entry name" value="PPM-type_phosphatase-like_dom"/>
</dbReference>
<accession>A0A328C8U0</accession>
<name>A0A328C8U0_9DELT</name>
<organism evidence="2 3">
    <name type="scientific">Lujinxingia litoralis</name>
    <dbReference type="NCBI Taxonomy" id="2211119"/>
    <lineage>
        <taxon>Bacteria</taxon>
        <taxon>Deltaproteobacteria</taxon>
        <taxon>Bradymonadales</taxon>
        <taxon>Lujinxingiaceae</taxon>
        <taxon>Lujinxingia</taxon>
    </lineage>
</organism>
<dbReference type="Gene3D" id="3.60.40.10">
    <property type="entry name" value="PPM-type phosphatase domain"/>
    <property type="match status" value="1"/>
</dbReference>